<protein>
    <submittedName>
        <fullName evidence="1">Uncharacterized protein</fullName>
    </submittedName>
</protein>
<evidence type="ECO:0000313" key="2">
    <source>
        <dbReference type="Proteomes" id="UP000178681"/>
    </source>
</evidence>
<proteinExistence type="predicted"/>
<dbReference type="Proteomes" id="UP000178681">
    <property type="component" value="Unassembled WGS sequence"/>
</dbReference>
<dbReference type="AlphaFoldDB" id="A0A1F5Z3X5"/>
<evidence type="ECO:0000313" key="1">
    <source>
        <dbReference type="EMBL" id="OGG07159.1"/>
    </source>
</evidence>
<comment type="caution">
    <text evidence="1">The sequence shown here is derived from an EMBL/GenBank/DDBJ whole genome shotgun (WGS) entry which is preliminary data.</text>
</comment>
<gene>
    <name evidence="1" type="ORF">A2872_03960</name>
</gene>
<reference evidence="1 2" key="1">
    <citation type="journal article" date="2016" name="Nat. Commun.">
        <title>Thousands of microbial genomes shed light on interconnected biogeochemical processes in an aquifer system.</title>
        <authorList>
            <person name="Anantharaman K."/>
            <person name="Brown C.T."/>
            <person name="Hug L.A."/>
            <person name="Sharon I."/>
            <person name="Castelle C.J."/>
            <person name="Probst A.J."/>
            <person name="Thomas B.C."/>
            <person name="Singh A."/>
            <person name="Wilkins M.J."/>
            <person name="Karaoz U."/>
            <person name="Brodie E.L."/>
            <person name="Williams K.H."/>
            <person name="Hubbard S.S."/>
            <person name="Banfield J.F."/>
        </authorList>
    </citation>
    <scope>NUCLEOTIDE SEQUENCE [LARGE SCALE GENOMIC DNA]</scope>
</reference>
<dbReference type="EMBL" id="MFJG01000013">
    <property type="protein sequence ID" value="OGG07159.1"/>
    <property type="molecule type" value="Genomic_DNA"/>
</dbReference>
<name>A0A1F5Z3X5_9BACT</name>
<sequence length="64" mass="6511">MVAGGSLISLASVLAEMGTGSSGGTITPRRDLPLAGSHLYNSGELLSFCSSVRAALFLPQSPFI</sequence>
<organism evidence="1 2">
    <name type="scientific">Candidatus Gottesmanbacteria bacterium RIFCSPHIGHO2_01_FULL_42_12</name>
    <dbReference type="NCBI Taxonomy" id="1798377"/>
    <lineage>
        <taxon>Bacteria</taxon>
        <taxon>Candidatus Gottesmaniibacteriota</taxon>
    </lineage>
</organism>
<accession>A0A1F5Z3X5</accession>